<dbReference type="EMBL" id="JBJJXI010000074">
    <property type="protein sequence ID" value="KAL3396076.1"/>
    <property type="molecule type" value="Genomic_DNA"/>
</dbReference>
<name>A0ABD2WSI4_9HYME</name>
<organism evidence="1 2">
    <name type="scientific">Trichogramma kaykai</name>
    <dbReference type="NCBI Taxonomy" id="54128"/>
    <lineage>
        <taxon>Eukaryota</taxon>
        <taxon>Metazoa</taxon>
        <taxon>Ecdysozoa</taxon>
        <taxon>Arthropoda</taxon>
        <taxon>Hexapoda</taxon>
        <taxon>Insecta</taxon>
        <taxon>Pterygota</taxon>
        <taxon>Neoptera</taxon>
        <taxon>Endopterygota</taxon>
        <taxon>Hymenoptera</taxon>
        <taxon>Apocrita</taxon>
        <taxon>Proctotrupomorpha</taxon>
        <taxon>Chalcidoidea</taxon>
        <taxon>Trichogrammatidae</taxon>
        <taxon>Trichogramma</taxon>
    </lineage>
</organism>
<accession>A0ABD2WSI4</accession>
<reference evidence="1 2" key="1">
    <citation type="journal article" date="2024" name="bioRxiv">
        <title>A reference genome for Trichogramma kaykai: A tiny desert-dwelling parasitoid wasp with competing sex-ratio distorters.</title>
        <authorList>
            <person name="Culotta J."/>
            <person name="Lindsey A.R."/>
        </authorList>
    </citation>
    <scope>NUCLEOTIDE SEQUENCE [LARGE SCALE GENOMIC DNA]</scope>
    <source>
        <strain evidence="1 2">KSX58</strain>
    </source>
</reference>
<gene>
    <name evidence="1" type="ORF">TKK_009948</name>
</gene>
<evidence type="ECO:0000313" key="2">
    <source>
        <dbReference type="Proteomes" id="UP001627154"/>
    </source>
</evidence>
<protein>
    <submittedName>
        <fullName evidence="1">Uncharacterized protein</fullName>
    </submittedName>
</protein>
<dbReference type="Proteomes" id="UP001627154">
    <property type="component" value="Unassembled WGS sequence"/>
</dbReference>
<evidence type="ECO:0000313" key="1">
    <source>
        <dbReference type="EMBL" id="KAL3396076.1"/>
    </source>
</evidence>
<comment type="caution">
    <text evidence="1">The sequence shown here is derived from an EMBL/GenBank/DDBJ whole genome shotgun (WGS) entry which is preliminary data.</text>
</comment>
<proteinExistence type="predicted"/>
<dbReference type="AlphaFoldDB" id="A0ABD2WSI4"/>
<sequence>MIFTASKMESSDIFNPTVRVKKEPREEPLNDNDYKIIDTTPVTQNIKYERFRLENSVCVDNYCIHHSLLKLSS</sequence>
<keyword evidence="2" id="KW-1185">Reference proteome</keyword>